<name>A0A9Q3GZ75_9BASI</name>
<proteinExistence type="predicted"/>
<evidence type="ECO:0000256" key="1">
    <source>
        <dbReference type="SAM" id="MobiDB-lite"/>
    </source>
</evidence>
<feature type="compositionally biased region" description="Basic residues" evidence="1">
    <location>
        <begin position="83"/>
        <end position="92"/>
    </location>
</feature>
<organism evidence="2 3">
    <name type="scientific">Austropuccinia psidii MF-1</name>
    <dbReference type="NCBI Taxonomy" id="1389203"/>
    <lineage>
        <taxon>Eukaryota</taxon>
        <taxon>Fungi</taxon>
        <taxon>Dikarya</taxon>
        <taxon>Basidiomycota</taxon>
        <taxon>Pucciniomycotina</taxon>
        <taxon>Pucciniomycetes</taxon>
        <taxon>Pucciniales</taxon>
        <taxon>Sphaerophragmiaceae</taxon>
        <taxon>Austropuccinia</taxon>
    </lineage>
</organism>
<comment type="caution">
    <text evidence="2">The sequence shown here is derived from an EMBL/GenBank/DDBJ whole genome shotgun (WGS) entry which is preliminary data.</text>
</comment>
<dbReference type="Proteomes" id="UP000765509">
    <property type="component" value="Unassembled WGS sequence"/>
</dbReference>
<gene>
    <name evidence="2" type="ORF">O181_025543</name>
</gene>
<accession>A0A9Q3GZ75</accession>
<evidence type="ECO:0000313" key="2">
    <source>
        <dbReference type="EMBL" id="MBW0485828.1"/>
    </source>
</evidence>
<keyword evidence="3" id="KW-1185">Reference proteome</keyword>
<feature type="compositionally biased region" description="Basic and acidic residues" evidence="1">
    <location>
        <begin position="93"/>
        <end position="109"/>
    </location>
</feature>
<reference evidence="2" key="1">
    <citation type="submission" date="2021-03" db="EMBL/GenBank/DDBJ databases">
        <title>Draft genome sequence of rust myrtle Austropuccinia psidii MF-1, a brazilian biotype.</title>
        <authorList>
            <person name="Quecine M.C."/>
            <person name="Pachon D.M.R."/>
            <person name="Bonatelli M.L."/>
            <person name="Correr F.H."/>
            <person name="Franceschini L.M."/>
            <person name="Leite T.F."/>
            <person name="Margarido G.R.A."/>
            <person name="Almeida C.A."/>
            <person name="Ferrarezi J.A."/>
            <person name="Labate C.A."/>
        </authorList>
    </citation>
    <scope>NUCLEOTIDE SEQUENCE</scope>
    <source>
        <strain evidence="2">MF-1</strain>
    </source>
</reference>
<dbReference type="AlphaFoldDB" id="A0A9Q3GZ75"/>
<sequence length="141" mass="16396">MKSYLHLKSFLGQEKTIKLLGGWSLLYFKEKVKKLKNWLKNQRLLSIDQRKELEMTTALENEGPVGSTHSKTSPEMSKDKPKGPQKKQKGPKNHQENKNEKQIRTDLTHKGTGSPNWNLQQWEVSSIFPEVLWNSQPKSRK</sequence>
<protein>
    <submittedName>
        <fullName evidence="2">Uncharacterized protein</fullName>
    </submittedName>
</protein>
<evidence type="ECO:0000313" key="3">
    <source>
        <dbReference type="Proteomes" id="UP000765509"/>
    </source>
</evidence>
<dbReference type="EMBL" id="AVOT02008348">
    <property type="protein sequence ID" value="MBW0485828.1"/>
    <property type="molecule type" value="Genomic_DNA"/>
</dbReference>
<feature type="region of interest" description="Disordered" evidence="1">
    <location>
        <begin position="56"/>
        <end position="119"/>
    </location>
</feature>